<comment type="caution">
    <text evidence="2">The sequence shown here is derived from an EMBL/GenBank/DDBJ whole genome shotgun (WGS) entry which is preliminary data.</text>
</comment>
<accession>A0A9W6PSM3</accession>
<evidence type="ECO:0000256" key="1">
    <source>
        <dbReference type="SAM" id="MobiDB-lite"/>
    </source>
</evidence>
<name>A0A9W6PSM3_9ACTN</name>
<sequence length="60" mass="6293">MICPSTQMRPRRPIQPPTACSTVRTGTGDSAEVSIAMLAAYAAARLADARRGETTGGSRE</sequence>
<keyword evidence="3" id="KW-1185">Reference proteome</keyword>
<dbReference type="AlphaFoldDB" id="A0A9W6PSM3"/>
<organism evidence="2 3">
    <name type="scientific">Actinomadura rubrobrunea</name>
    <dbReference type="NCBI Taxonomy" id="115335"/>
    <lineage>
        <taxon>Bacteria</taxon>
        <taxon>Bacillati</taxon>
        <taxon>Actinomycetota</taxon>
        <taxon>Actinomycetes</taxon>
        <taxon>Streptosporangiales</taxon>
        <taxon>Thermomonosporaceae</taxon>
        <taxon>Actinomadura</taxon>
    </lineage>
</organism>
<dbReference type="Proteomes" id="UP001165124">
    <property type="component" value="Unassembled WGS sequence"/>
</dbReference>
<gene>
    <name evidence="2" type="ORF">Arub01_03860</name>
</gene>
<evidence type="ECO:0000313" key="3">
    <source>
        <dbReference type="Proteomes" id="UP001165124"/>
    </source>
</evidence>
<feature type="region of interest" description="Disordered" evidence="1">
    <location>
        <begin position="1"/>
        <end position="26"/>
    </location>
</feature>
<dbReference type="EMBL" id="BSRZ01000001">
    <property type="protein sequence ID" value="GLW62142.1"/>
    <property type="molecule type" value="Genomic_DNA"/>
</dbReference>
<protein>
    <submittedName>
        <fullName evidence="2">Uncharacterized protein</fullName>
    </submittedName>
</protein>
<evidence type="ECO:0000313" key="2">
    <source>
        <dbReference type="EMBL" id="GLW62142.1"/>
    </source>
</evidence>
<reference evidence="2" key="1">
    <citation type="submission" date="2023-02" db="EMBL/GenBank/DDBJ databases">
        <title>Actinomadura rubrobrunea NBRC 14622.</title>
        <authorList>
            <person name="Ichikawa N."/>
            <person name="Sato H."/>
            <person name="Tonouchi N."/>
        </authorList>
    </citation>
    <scope>NUCLEOTIDE SEQUENCE</scope>
    <source>
        <strain evidence="2">NBRC 14622</strain>
    </source>
</reference>
<proteinExistence type="predicted"/>